<dbReference type="SMART" id="SM01126">
    <property type="entry name" value="DDE_Tnp_IS1595"/>
    <property type="match status" value="1"/>
</dbReference>
<dbReference type="Pfam" id="PF12762">
    <property type="entry name" value="DDE_Tnp_IS1595"/>
    <property type="match status" value="1"/>
</dbReference>
<dbReference type="PANTHER" id="PTHR33293">
    <property type="entry name" value="INSERTION ELEMENT IS1 1 PROTEIN INSB-RELATED"/>
    <property type="match status" value="1"/>
</dbReference>
<name>A0A366K3R5_CYTFI</name>
<dbReference type="OrthoDB" id="9802985at2"/>
<dbReference type="Proteomes" id="UP000252731">
    <property type="component" value="Unassembled WGS sequence"/>
</dbReference>
<dbReference type="EMBL" id="QNSF01000002">
    <property type="protein sequence ID" value="RBP95798.1"/>
    <property type="molecule type" value="Genomic_DNA"/>
</dbReference>
<dbReference type="AlphaFoldDB" id="A0A366K3R5"/>
<dbReference type="RefSeq" id="WP_113881343.1">
    <property type="nucleotide sequence ID" value="NZ_QNSF01000002.1"/>
</dbReference>
<organism evidence="2 3">
    <name type="scientific">Cytobacillus firmus</name>
    <name type="common">Bacillus firmus</name>
    <dbReference type="NCBI Taxonomy" id="1399"/>
    <lineage>
        <taxon>Bacteria</taxon>
        <taxon>Bacillati</taxon>
        <taxon>Bacillota</taxon>
        <taxon>Bacilli</taxon>
        <taxon>Bacillales</taxon>
        <taxon>Bacillaceae</taxon>
        <taxon>Cytobacillus</taxon>
    </lineage>
</organism>
<dbReference type="PANTHER" id="PTHR33293:SF1">
    <property type="entry name" value="INSERTION ELEMENT IS1 1 PROTEIN INSB-RELATED"/>
    <property type="match status" value="1"/>
</dbReference>
<keyword evidence="3" id="KW-1185">Reference proteome</keyword>
<dbReference type="InterPro" id="IPR024445">
    <property type="entry name" value="Tnp_ISXO2-like"/>
</dbReference>
<evidence type="ECO:0000259" key="1">
    <source>
        <dbReference type="SMART" id="SM01126"/>
    </source>
</evidence>
<dbReference type="NCBIfam" id="NF033547">
    <property type="entry name" value="transpos_IS1595"/>
    <property type="match status" value="1"/>
</dbReference>
<accession>A0A366K3R5</accession>
<gene>
    <name evidence="2" type="ORF">DFO70_102123</name>
</gene>
<reference evidence="2 3" key="1">
    <citation type="submission" date="2018-06" db="EMBL/GenBank/DDBJ databases">
        <title>Freshwater and sediment microbial communities from various areas in North America, analyzing microbe dynamics in response to fracking.</title>
        <authorList>
            <person name="Lamendella R."/>
        </authorList>
    </citation>
    <scope>NUCLEOTIDE SEQUENCE [LARGE SCALE GENOMIC DNA]</scope>
    <source>
        <strain evidence="2 3">14_TX</strain>
    </source>
</reference>
<comment type="caution">
    <text evidence="2">The sequence shown here is derived from an EMBL/GenBank/DDBJ whole genome shotgun (WGS) entry which is preliminary data.</text>
</comment>
<evidence type="ECO:0000313" key="3">
    <source>
        <dbReference type="Proteomes" id="UP000252731"/>
    </source>
</evidence>
<evidence type="ECO:0000313" key="2">
    <source>
        <dbReference type="EMBL" id="RBP95798.1"/>
    </source>
</evidence>
<protein>
    <submittedName>
        <fullName evidence="2">Transposase-like protein</fullName>
    </submittedName>
</protein>
<dbReference type="InterPro" id="IPR051354">
    <property type="entry name" value="Transposase_27_IS1"/>
</dbReference>
<sequence>MTIANILSDIATLNDKDKEYILDFLTRYFTPSVSQQGALINELRERKFSSGFHCRHCGSLSIVRYGKRNGRQRYKCKDCSKLSSDLTNSPMFRTKKADKWINFIECMLKGLSLRKTAKIVGITHVTAFYWRHKVLSALAKEDINSFEGIVEVDETYFLESSKGQNVISHRKSRKRGGSATKRGISNEQVCVLVARDRNKTTLSKRVGSGRILTEQIDETLTPYLPVDTVIISDAHNSYKSYTANNALEHVVINGNKKEYVKKGIYHLNNINNYDSRLKKWIQRFNGVSTKYLQLYLVWFQFLDNRKMESELSKKKSMLILASVFGTWETAKTLRLREIAF</sequence>
<proteinExistence type="predicted"/>
<feature type="domain" description="ISXO2-like transposase" evidence="1">
    <location>
        <begin position="145"/>
        <end position="304"/>
    </location>
</feature>